<dbReference type="Gene3D" id="2.40.128.130">
    <property type="entry name" value="Autotransporter beta-domain"/>
    <property type="match status" value="1"/>
</dbReference>
<sequence length="1036" mass="108579">MTGVERKIVFALASMAVWGVALPAAAETHDKIGISVTRDTVMADETKSPFTAYAEPLEIGLKNIIGIQVSQGAALDLGKQSETITTAGGSIDGDGKWDIISLEVKDQGSSLLGGAQTTIQAIQETDGTHNVIGLEAQAGTAVTLGEQASITATVNPELVTTGSSGPYKNTRSYGMIVNGSVVELGPDATVESSNGYDATGVLTQNEGGKTTLGDSARIQVSSPAGFVTGIFTKDKGTTILGRNVVVAADASVAAYGINTGSQGKTVAGDGLSVTADNKGDGFTYAIFTSDNGNAEIGDDASLTATNRNGGSIAGIDTESGGTASVGNRASITVSNTGGNAIGISSYGGTTLTGTDTSITVNSLEGMGIYTDSGTTSLESGSIAVNGKGGMGIVSYNNGYTVAGDHTSITVTGEKSEDLGGSKGIYSFYDGITSLGNNASITVTGSEGTGIVSEEGGKTIVGENASVTVKGENGVGISSLSQGITSLLDNATVAAEGRGVESKTSGAVIFAGSANIIGGQYSLFSQDTDSIIDLTAAGTRKTIQGNMLASNGGTIRAVLDTGDSFFTGASGVEGEGSELELDLANGARWNMTGDSSVTHLTLDSGAMVNMAANPAYQQLSADTFRGSNGIFYMKTDLDSQIDGDKVHLKEAEDGASGKIQVYDASFARGKEVTGTRHLLLVTDDRGRASFTGENLNRGGLWDVTPTIQNGSYVRNSMGVTDAQDTEWYLTKLEKTVNADTRPVLNSGDSVYGFYRLSLDTLRQRRGNLRQRKFQSDDADGLWARNRGGRFSGPGFTSRYNLFQLGYDVHHNPGSVYGFFGERGIASPDYQTGSGREHTLAGGLYGTWYGSHGSYTDVVARVGRDDSHISTWGPYPDKADYRTREQSLSVEYGKTLYLDKDKELFLEPQSQLVLGHLSSTRYTTSRGTDVYREGYNSAIGRLGILIGKSHKEGKHPFDYYGKVSWLHEFGGAQTVAMAARNGETLETAVDHGDSWWEAGFGGTYRFSPKIQGYADVSRTFSSQIRTKWQVNAGVSWQF</sequence>
<comment type="caution">
    <text evidence="3">The sequence shown here is derived from an EMBL/GenBank/DDBJ whole genome shotgun (WGS) entry which is preliminary data.</text>
</comment>
<dbReference type="PROSITE" id="PS51208">
    <property type="entry name" value="AUTOTRANSPORTER"/>
    <property type="match status" value="1"/>
</dbReference>
<dbReference type="SUPFAM" id="SSF51126">
    <property type="entry name" value="Pectin lyase-like"/>
    <property type="match status" value="1"/>
</dbReference>
<dbReference type="OrthoDB" id="1660674at2"/>
<dbReference type="InterPro" id="IPR011050">
    <property type="entry name" value="Pectin_lyase_fold/virulence"/>
</dbReference>
<dbReference type="SMART" id="SM00869">
    <property type="entry name" value="Autotransporter"/>
    <property type="match status" value="1"/>
</dbReference>
<dbReference type="InterPro" id="IPR036709">
    <property type="entry name" value="Autotransporte_beta_dom_sf"/>
</dbReference>
<dbReference type="SUPFAM" id="SSF103515">
    <property type="entry name" value="Autotransporter"/>
    <property type="match status" value="1"/>
</dbReference>
<evidence type="ECO:0000313" key="3">
    <source>
        <dbReference type="EMBL" id="MSS82769.1"/>
    </source>
</evidence>
<dbReference type="RefSeq" id="WP_154488494.1">
    <property type="nucleotide sequence ID" value="NZ_VULN01000013.1"/>
</dbReference>
<evidence type="ECO:0000313" key="4">
    <source>
        <dbReference type="Proteomes" id="UP000441455"/>
    </source>
</evidence>
<feature type="signal peptide" evidence="1">
    <location>
        <begin position="1"/>
        <end position="26"/>
    </location>
</feature>
<proteinExistence type="predicted"/>
<reference evidence="3 4" key="1">
    <citation type="submission" date="2019-08" db="EMBL/GenBank/DDBJ databases">
        <title>In-depth cultivation of the pig gut microbiome towards novel bacterial diversity and tailored functional studies.</title>
        <authorList>
            <person name="Wylensek D."/>
            <person name="Hitch T.C.A."/>
            <person name="Clavel T."/>
        </authorList>
    </citation>
    <scope>NUCLEOTIDE SEQUENCE [LARGE SCALE GENOMIC DNA]</scope>
    <source>
        <strain evidence="3 4">WCA-389-WT-5B</strain>
    </source>
</reference>
<feature type="domain" description="Autotransporter" evidence="2">
    <location>
        <begin position="773"/>
        <end position="1036"/>
    </location>
</feature>
<dbReference type="Pfam" id="PF03797">
    <property type="entry name" value="Autotransporter"/>
    <property type="match status" value="1"/>
</dbReference>
<feature type="chain" id="PRO_5026910249" evidence="1">
    <location>
        <begin position="27"/>
        <end position="1036"/>
    </location>
</feature>
<organism evidence="3 4">
    <name type="scientific">Acidaminococcus fermentans</name>
    <dbReference type="NCBI Taxonomy" id="905"/>
    <lineage>
        <taxon>Bacteria</taxon>
        <taxon>Bacillati</taxon>
        <taxon>Bacillota</taxon>
        <taxon>Negativicutes</taxon>
        <taxon>Acidaminococcales</taxon>
        <taxon>Acidaminococcaceae</taxon>
        <taxon>Acidaminococcus</taxon>
    </lineage>
</organism>
<keyword evidence="1" id="KW-0732">Signal</keyword>
<gene>
    <name evidence="3" type="ORF">FX155_09210</name>
</gene>
<evidence type="ECO:0000256" key="1">
    <source>
        <dbReference type="SAM" id="SignalP"/>
    </source>
</evidence>
<dbReference type="InterPro" id="IPR006315">
    <property type="entry name" value="OM_autotransptr_brl_dom"/>
</dbReference>
<dbReference type="EMBL" id="VULN01000013">
    <property type="protein sequence ID" value="MSS82769.1"/>
    <property type="molecule type" value="Genomic_DNA"/>
</dbReference>
<evidence type="ECO:0000259" key="2">
    <source>
        <dbReference type="PROSITE" id="PS51208"/>
    </source>
</evidence>
<accession>A0A6N7VM37</accession>
<name>A0A6N7VM37_ACIFE</name>
<protein>
    <submittedName>
        <fullName evidence="3">Autotransporter outer membrane beta-barrel domain-containing protein</fullName>
    </submittedName>
</protein>
<dbReference type="GO" id="GO:0019867">
    <property type="term" value="C:outer membrane"/>
    <property type="evidence" value="ECO:0007669"/>
    <property type="project" value="InterPro"/>
</dbReference>
<dbReference type="InterPro" id="IPR005546">
    <property type="entry name" value="Autotransporte_beta"/>
</dbReference>
<dbReference type="InterPro" id="IPR012332">
    <property type="entry name" value="Autotransporter_pectin_lyase_C"/>
</dbReference>
<dbReference type="AlphaFoldDB" id="A0A6N7VM37"/>
<dbReference type="NCBIfam" id="TIGR01414">
    <property type="entry name" value="autotrans_barl"/>
    <property type="match status" value="1"/>
</dbReference>
<dbReference type="Proteomes" id="UP000441455">
    <property type="component" value="Unassembled WGS sequence"/>
</dbReference>
<dbReference type="Gene3D" id="2.160.20.20">
    <property type="match status" value="1"/>
</dbReference>